<feature type="domain" description="Wall-associated receptor kinase galacturonan-binding" evidence="4">
    <location>
        <begin position="77"/>
        <end position="133"/>
    </location>
</feature>
<dbReference type="PANTHER" id="PTHR33355:SF3">
    <property type="entry name" value="WALL-ASSOCIATED RECEPTOR KINASE GALACTURONAN-BINDING PROTEIN"/>
    <property type="match status" value="1"/>
</dbReference>
<proteinExistence type="predicted"/>
<sequence>MERSKTDINPSAGWLNWLVIVCVLPNKRVPWGSVGCPFLNSYPELHKIFRSVKWSPFSLVGKIWIEPVTSDVPVSLCRSFCGNLTIDYPFALRPGCGHPGFRDLLFCINGMLMLHIASGSYRVLDIDYAYKGLILHDPGMSDCYSLIRTASGSGNGFIVEPWRAPYLEPAPDNVFMLLGCRAESPLFQGFPGRHLPCRNVSGMGCDEYYACPAWDFKPRGRESVYGLESPPPCCSVPFGVVRAINLSHLGCEGYSSAYSLAPLRPEGPGVWSYGIRVSYSVPVDHSDFCRACQATGGLCGFDAATQGNMCLCEGWNSTSNCDSGKSLAMSMEQALSPVILFGGLLISIIMQIFSPV</sequence>
<evidence type="ECO:0000256" key="1">
    <source>
        <dbReference type="ARBA" id="ARBA00004167"/>
    </source>
</evidence>
<accession>A0AB40B8G2</accession>
<dbReference type="AlphaFoldDB" id="A0AB40B8G2"/>
<feature type="transmembrane region" description="Helical" evidence="3">
    <location>
        <begin position="334"/>
        <end position="353"/>
    </location>
</feature>
<dbReference type="Pfam" id="PF13947">
    <property type="entry name" value="GUB_WAK_bind"/>
    <property type="match status" value="1"/>
</dbReference>
<evidence type="ECO:0000313" key="5">
    <source>
        <dbReference type="Proteomes" id="UP001515500"/>
    </source>
</evidence>
<dbReference type="InterPro" id="IPR025287">
    <property type="entry name" value="WAK_GUB"/>
</dbReference>
<dbReference type="PANTHER" id="PTHR33355">
    <property type="entry name" value="WALL-ASSOCIATED RECEPTOR KINASE CARBOXY-TERMINAL PROTEIN-RELATED"/>
    <property type="match status" value="1"/>
</dbReference>
<keyword evidence="2" id="KW-0732">Signal</keyword>
<keyword evidence="3" id="KW-0812">Transmembrane</keyword>
<dbReference type="GO" id="GO:0030247">
    <property type="term" value="F:polysaccharide binding"/>
    <property type="evidence" value="ECO:0007669"/>
    <property type="project" value="InterPro"/>
</dbReference>
<evidence type="ECO:0000313" key="6">
    <source>
        <dbReference type="RefSeq" id="XP_039123544.1"/>
    </source>
</evidence>
<keyword evidence="5" id="KW-1185">Reference proteome</keyword>
<protein>
    <submittedName>
        <fullName evidence="6">Uncharacterized protein LOC120260168</fullName>
    </submittedName>
</protein>
<reference evidence="6" key="1">
    <citation type="submission" date="2025-08" db="UniProtKB">
        <authorList>
            <consortium name="RefSeq"/>
        </authorList>
    </citation>
    <scope>IDENTIFICATION</scope>
</reference>
<dbReference type="RefSeq" id="XP_039123544.1">
    <property type="nucleotide sequence ID" value="XM_039267610.1"/>
</dbReference>
<keyword evidence="3" id="KW-1133">Transmembrane helix</keyword>
<organism evidence="5 6">
    <name type="scientific">Dioscorea cayennensis subsp. rotundata</name>
    <name type="common">White Guinea yam</name>
    <name type="synonym">Dioscorea rotundata</name>
    <dbReference type="NCBI Taxonomy" id="55577"/>
    <lineage>
        <taxon>Eukaryota</taxon>
        <taxon>Viridiplantae</taxon>
        <taxon>Streptophyta</taxon>
        <taxon>Embryophyta</taxon>
        <taxon>Tracheophyta</taxon>
        <taxon>Spermatophyta</taxon>
        <taxon>Magnoliopsida</taxon>
        <taxon>Liliopsida</taxon>
        <taxon>Dioscoreales</taxon>
        <taxon>Dioscoreaceae</taxon>
        <taxon>Dioscorea</taxon>
    </lineage>
</organism>
<dbReference type="GeneID" id="120260168"/>
<dbReference type="GO" id="GO:0016020">
    <property type="term" value="C:membrane"/>
    <property type="evidence" value="ECO:0007669"/>
    <property type="project" value="UniProtKB-SubCell"/>
</dbReference>
<keyword evidence="3" id="KW-0472">Membrane</keyword>
<evidence type="ECO:0000256" key="2">
    <source>
        <dbReference type="ARBA" id="ARBA00022729"/>
    </source>
</evidence>
<dbReference type="Proteomes" id="UP001515500">
    <property type="component" value="Chromosome 5"/>
</dbReference>
<comment type="subcellular location">
    <subcellularLocation>
        <location evidence="1">Membrane</location>
        <topology evidence="1">Single-pass membrane protein</topology>
    </subcellularLocation>
</comment>
<gene>
    <name evidence="6" type="primary">LOC120260168</name>
</gene>
<name>A0AB40B8G2_DIOCR</name>
<evidence type="ECO:0000256" key="3">
    <source>
        <dbReference type="SAM" id="Phobius"/>
    </source>
</evidence>
<evidence type="ECO:0000259" key="4">
    <source>
        <dbReference type="Pfam" id="PF13947"/>
    </source>
</evidence>